<comment type="caution">
    <text evidence="1">The sequence shown here is derived from an EMBL/GenBank/DDBJ whole genome shotgun (WGS) entry which is preliminary data.</text>
</comment>
<dbReference type="EMBL" id="JAKIKU010000010">
    <property type="protein sequence ID" value="MCL1047005.1"/>
    <property type="molecule type" value="Genomic_DNA"/>
</dbReference>
<evidence type="ECO:0000313" key="2">
    <source>
        <dbReference type="Proteomes" id="UP001202134"/>
    </source>
</evidence>
<sequence>MKLKQPHWSLKTKSTSAKGALDLLYMNSNYTKNQDLGLERQYVNSLENELLIDKRMCAKKASLNLGFIEGLKTPSPLLSRAFAYRESTGIGCLPVDSNNPMHKPLYTDPKRGKVKHREPICDSVGKPIGNRYFSRDLDIAFLAIERLNQQLYKGLIVFATVDFSEQGEIKFKKASHFTKYLREQGWKVPTMVVLESGAVKGGGITHAHIVTINTSNNESSRKRLKDILNKHATTASNAVQIKDSYVVERKYTALTLTEEIEFGTMPTTKDSEDSYWLNTWRVRIGYSDWLDALRGKNNYYYKVKLPVNGGIANYLSKEIKTGRRLSERFAVVHLGDTRGIIKKELLMKANAYRKSYMSTSS</sequence>
<name>A0ABT0KT31_9GAMM</name>
<evidence type="ECO:0000313" key="1">
    <source>
        <dbReference type="EMBL" id="MCL1047005.1"/>
    </source>
</evidence>
<accession>A0ABT0KT31</accession>
<dbReference type="RefSeq" id="WP_248956534.1">
    <property type="nucleotide sequence ID" value="NZ_JAKIKU010000010.1"/>
</dbReference>
<dbReference type="Proteomes" id="UP001202134">
    <property type="component" value="Unassembled WGS sequence"/>
</dbReference>
<proteinExistence type="predicted"/>
<gene>
    <name evidence="1" type="ORF">L2737_17030</name>
</gene>
<protein>
    <submittedName>
        <fullName evidence="1">Uncharacterized protein</fullName>
    </submittedName>
</protein>
<keyword evidence="2" id="KW-1185">Reference proteome</keyword>
<reference evidence="1 2" key="1">
    <citation type="submission" date="2022-01" db="EMBL/GenBank/DDBJ databases">
        <title>Whole genome-based taxonomy of the Shewanellaceae.</title>
        <authorList>
            <person name="Martin-Rodriguez A.J."/>
        </authorList>
    </citation>
    <scope>NUCLEOTIDE SEQUENCE [LARGE SCALE GENOMIC DNA]</scope>
    <source>
        <strain evidence="1 2">DSM 24955</strain>
    </source>
</reference>
<organism evidence="1 2">
    <name type="scientific">Shewanella electrodiphila</name>
    <dbReference type="NCBI Taxonomy" id="934143"/>
    <lineage>
        <taxon>Bacteria</taxon>
        <taxon>Pseudomonadati</taxon>
        <taxon>Pseudomonadota</taxon>
        <taxon>Gammaproteobacteria</taxon>
        <taxon>Alteromonadales</taxon>
        <taxon>Shewanellaceae</taxon>
        <taxon>Shewanella</taxon>
    </lineage>
</organism>